<dbReference type="InterPro" id="IPR017946">
    <property type="entry name" value="PLC-like_Pdiesterase_TIM-brl"/>
</dbReference>
<accession>A0A6C0AS29</accession>
<dbReference type="Gene3D" id="3.20.20.190">
    <property type="entry name" value="Phosphatidylinositol (PI) phosphodiesterase"/>
    <property type="match status" value="1"/>
</dbReference>
<proteinExistence type="predicted"/>
<evidence type="ECO:0000256" key="1">
    <source>
        <dbReference type="SAM" id="Phobius"/>
    </source>
</evidence>
<dbReference type="GO" id="GO:0008081">
    <property type="term" value="F:phosphoric diester hydrolase activity"/>
    <property type="evidence" value="ECO:0007669"/>
    <property type="project" value="InterPro"/>
</dbReference>
<dbReference type="PROSITE" id="PS50007">
    <property type="entry name" value="PIPLC_X_DOMAIN"/>
    <property type="match status" value="1"/>
</dbReference>
<sequence>MKFYRKVLIVIIILLFLYLFWNFIKKQVKCILNGSFYESFESNPVQTSEVKAITNSNPIKINDIPAAISERPIIDYVIKSSTNSAVSGNYVSTDMIKYVLSRGCRFLDLEIFLINDDKGKPQAQVAYSTDSTFNTIDTNNSILLDDALLAIVSYAFATPTPNTNDPLFLQFRVKSNDPSIYPLVAKSVDFHLKNSLYKGTVTPQTQLSKLMRKIVLIMDKSINRNYADSCHCKSEIDKTCYDLTKYINIECGSTTLFTQQYNELLNQYAIQINVSDNCNHCTDVNNMRIVMPDDTEGNPTIDTFITDYGSQIVPYRFYILDTGLKDYETLFDNNKGAIIPLAYAIDYIKKHK</sequence>
<evidence type="ECO:0000259" key="2">
    <source>
        <dbReference type="Pfam" id="PF00388"/>
    </source>
</evidence>
<dbReference type="EMBL" id="MN740804">
    <property type="protein sequence ID" value="QHS82719.1"/>
    <property type="molecule type" value="Genomic_DNA"/>
</dbReference>
<reference evidence="3" key="1">
    <citation type="journal article" date="2020" name="Nature">
        <title>Giant virus diversity and host interactions through global metagenomics.</title>
        <authorList>
            <person name="Schulz F."/>
            <person name="Roux S."/>
            <person name="Paez-Espino D."/>
            <person name="Jungbluth S."/>
            <person name="Walsh D.A."/>
            <person name="Denef V.J."/>
            <person name="McMahon K.D."/>
            <person name="Konstantinidis K.T."/>
            <person name="Eloe-Fadrosh E.A."/>
            <person name="Kyrpides N.C."/>
            <person name="Woyke T."/>
        </authorList>
    </citation>
    <scope>NUCLEOTIDE SEQUENCE</scope>
    <source>
        <strain evidence="3">GVMAG-S-1101171-111</strain>
    </source>
</reference>
<keyword evidence="1" id="KW-0472">Membrane</keyword>
<evidence type="ECO:0000313" key="3">
    <source>
        <dbReference type="EMBL" id="QHS82719.1"/>
    </source>
</evidence>
<keyword evidence="1" id="KW-0812">Transmembrane</keyword>
<organism evidence="3">
    <name type="scientific">viral metagenome</name>
    <dbReference type="NCBI Taxonomy" id="1070528"/>
    <lineage>
        <taxon>unclassified sequences</taxon>
        <taxon>metagenomes</taxon>
        <taxon>organismal metagenomes</taxon>
    </lineage>
</organism>
<name>A0A6C0AS29_9ZZZZ</name>
<dbReference type="Pfam" id="PF00388">
    <property type="entry name" value="PI-PLC-X"/>
    <property type="match status" value="1"/>
</dbReference>
<dbReference type="AlphaFoldDB" id="A0A6C0AS29"/>
<dbReference type="GO" id="GO:0006629">
    <property type="term" value="P:lipid metabolic process"/>
    <property type="evidence" value="ECO:0007669"/>
    <property type="project" value="InterPro"/>
</dbReference>
<dbReference type="InterPro" id="IPR000909">
    <property type="entry name" value="PLipase_C_PInositol-sp_X_dom"/>
</dbReference>
<feature type="transmembrane region" description="Helical" evidence="1">
    <location>
        <begin position="7"/>
        <end position="24"/>
    </location>
</feature>
<dbReference type="SUPFAM" id="SSF51695">
    <property type="entry name" value="PLC-like phosphodiesterases"/>
    <property type="match status" value="1"/>
</dbReference>
<protein>
    <recommendedName>
        <fullName evidence="2">Phosphatidylinositol-specific phospholipase C X domain-containing protein</fullName>
    </recommendedName>
</protein>
<keyword evidence="1" id="KW-1133">Transmembrane helix</keyword>
<feature type="domain" description="Phosphatidylinositol-specific phospholipase C X" evidence="2">
    <location>
        <begin position="71"/>
        <end position="217"/>
    </location>
</feature>